<sequence>MEITYFDCLIRPWQPQDRHRCARIIETILREYGLGWEPQGADRDVLEVERCYLQAGGEFWAVERDGAIVATSAYTPIARGSRAVEIRKMYLLPEVRGRGLGRFLLQQLEAAIVRRQFQQIWIETASVLTEAIHLYESSGYRQANGVETPRCDRVYVKYLNS</sequence>
<accession>A0A6H1TUS5</accession>
<dbReference type="InterPro" id="IPR050769">
    <property type="entry name" value="NAT_camello-type"/>
</dbReference>
<keyword evidence="1 3" id="KW-0808">Transferase</keyword>
<organism evidence="3 4">
    <name type="scientific">Oxynema aestuarii AP17</name>
    <dbReference type="NCBI Taxonomy" id="2064643"/>
    <lineage>
        <taxon>Bacteria</taxon>
        <taxon>Bacillati</taxon>
        <taxon>Cyanobacteriota</taxon>
        <taxon>Cyanophyceae</taxon>
        <taxon>Oscillatoriophycideae</taxon>
        <taxon>Oscillatoriales</taxon>
        <taxon>Oscillatoriaceae</taxon>
        <taxon>Oxynema</taxon>
        <taxon>Oxynema aestuarii</taxon>
    </lineage>
</organism>
<dbReference type="PROSITE" id="PS51186">
    <property type="entry name" value="GNAT"/>
    <property type="match status" value="1"/>
</dbReference>
<dbReference type="AlphaFoldDB" id="A0A6H1TUS5"/>
<dbReference type="Pfam" id="PF00583">
    <property type="entry name" value="Acetyltransf_1"/>
    <property type="match status" value="1"/>
</dbReference>
<dbReference type="CDD" id="cd04301">
    <property type="entry name" value="NAT_SF"/>
    <property type="match status" value="1"/>
</dbReference>
<evidence type="ECO:0000259" key="2">
    <source>
        <dbReference type="PROSITE" id="PS51186"/>
    </source>
</evidence>
<gene>
    <name evidence="3" type="ORF">HCG48_03145</name>
</gene>
<dbReference type="RefSeq" id="WP_168567857.1">
    <property type="nucleotide sequence ID" value="NZ_CP051167.1"/>
</dbReference>
<dbReference type="PANTHER" id="PTHR13947:SF37">
    <property type="entry name" value="LD18367P"/>
    <property type="match status" value="1"/>
</dbReference>
<dbReference type="Proteomes" id="UP000500857">
    <property type="component" value="Chromosome"/>
</dbReference>
<name>A0A6H1TUS5_9CYAN</name>
<dbReference type="KEGG" id="oxy:HCG48_03145"/>
<protein>
    <submittedName>
        <fullName evidence="3">GNAT family N-acetyltransferase</fullName>
    </submittedName>
</protein>
<evidence type="ECO:0000256" key="1">
    <source>
        <dbReference type="ARBA" id="ARBA00022679"/>
    </source>
</evidence>
<dbReference type="InterPro" id="IPR016181">
    <property type="entry name" value="Acyl_CoA_acyltransferase"/>
</dbReference>
<dbReference type="InterPro" id="IPR000182">
    <property type="entry name" value="GNAT_dom"/>
</dbReference>
<evidence type="ECO:0000313" key="4">
    <source>
        <dbReference type="Proteomes" id="UP000500857"/>
    </source>
</evidence>
<evidence type="ECO:0000313" key="3">
    <source>
        <dbReference type="EMBL" id="QIZ69700.1"/>
    </source>
</evidence>
<keyword evidence="4" id="KW-1185">Reference proteome</keyword>
<feature type="domain" description="N-acetyltransferase" evidence="2">
    <location>
        <begin position="8"/>
        <end position="160"/>
    </location>
</feature>
<dbReference type="PANTHER" id="PTHR13947">
    <property type="entry name" value="GNAT FAMILY N-ACETYLTRANSFERASE"/>
    <property type="match status" value="1"/>
</dbReference>
<dbReference type="GO" id="GO:0008080">
    <property type="term" value="F:N-acetyltransferase activity"/>
    <property type="evidence" value="ECO:0007669"/>
    <property type="project" value="InterPro"/>
</dbReference>
<dbReference type="Gene3D" id="3.40.630.30">
    <property type="match status" value="1"/>
</dbReference>
<dbReference type="EMBL" id="CP051167">
    <property type="protein sequence ID" value="QIZ69700.1"/>
    <property type="molecule type" value="Genomic_DNA"/>
</dbReference>
<proteinExistence type="predicted"/>
<dbReference type="SUPFAM" id="SSF55729">
    <property type="entry name" value="Acyl-CoA N-acyltransferases (Nat)"/>
    <property type="match status" value="1"/>
</dbReference>
<reference evidence="3 4" key="1">
    <citation type="submission" date="2020-04" db="EMBL/GenBank/DDBJ databases">
        <authorList>
            <person name="Basu S."/>
            <person name="Maruthanayagam V."/>
            <person name="Chakraborty S."/>
            <person name="Pramanik A."/>
            <person name="Mukherjee J."/>
            <person name="Brink B."/>
        </authorList>
    </citation>
    <scope>NUCLEOTIDE SEQUENCE [LARGE SCALE GENOMIC DNA]</scope>
    <source>
        <strain evidence="3 4">AP17</strain>
    </source>
</reference>